<gene>
    <name evidence="2" type="ORF">EZH24_08160</name>
</gene>
<evidence type="ECO:0000313" key="2">
    <source>
        <dbReference type="EMBL" id="TKZ33919.1"/>
    </source>
</evidence>
<proteinExistence type="predicted"/>
<dbReference type="RefSeq" id="WP_137998649.1">
    <property type="nucleotide sequence ID" value="NZ_SJDU01000212.1"/>
</dbReference>
<keyword evidence="3" id="KW-1185">Reference proteome</keyword>
<evidence type="ECO:0008006" key="4">
    <source>
        <dbReference type="Google" id="ProtNLM"/>
    </source>
</evidence>
<name>A0ABY2TR25_9SPIR</name>
<evidence type="ECO:0000256" key="1">
    <source>
        <dbReference type="SAM" id="Coils"/>
    </source>
</evidence>
<dbReference type="EMBL" id="SJDU01000212">
    <property type="protein sequence ID" value="TKZ33919.1"/>
    <property type="molecule type" value="Genomic_DNA"/>
</dbReference>
<comment type="caution">
    <text evidence="2">The sequence shown here is derived from an EMBL/GenBank/DDBJ whole genome shotgun (WGS) entry which is preliminary data.</text>
</comment>
<sequence>MKKDFISVFNNDTSIDEYQLDNLLDKNIEIKENEFPTILVDKEDDTSKYININNNSNINLNEKIEDNIINTIETNEINETENITNENDLSDAYTEEENNLYNDTENNISLTEDDLTDIEDVEEFNLEDAVFGSSDNDIYKNNSEKFNININDIDNVGDMKEIDLMEEDNLKKENEILDYEDKEVVVPSVDNADYIDESDYINDINSDSEIVEMSGNELDLLTKDKDINEDKENILEALGNNMRKDNFLLEEQTIENNNAEDNFASADSQINKEEEEQKRTEYYINKFKKMYEDYIKSLQEKKEEEKNKESKIKKEAEEKLNNGDIIEDISEDIKEEEKTEDYITKFKKMHEDYIKSLQEKEEEKNKVNDEVSDNSNITDELSAEEEKMYRDYLGEDAYLIEDEESEEINSEYTPLEIAKNELKKKEEALSKLEIIGELSAEEESIFDDILRQNKNKYYEDDINNADIILKELNLDEIKEINEDDFNILENFILGKEPEDGIELISIKEDKDKKNNDNNVNRLISMGDFDSIDIDELSKEKEYIMPKEKELYETEKENVDLNAKVEEEFSLNNDDSVLINEKVDKNEDNKDDFDGEITQLDLDLAEKLFEREDTKNSVDYGPKHDLLLSENDINKFRKLFSYFKNIVEKLPKEHLNEFSKTEFYDIYSNLFRKFGE</sequence>
<accession>A0ABY2TR25</accession>
<evidence type="ECO:0000313" key="3">
    <source>
        <dbReference type="Proteomes" id="UP000310168"/>
    </source>
</evidence>
<keyword evidence="1" id="KW-0175">Coiled coil</keyword>
<reference evidence="2 3" key="1">
    <citation type="journal article" date="2019" name="Anaerobe">
        <title>Brachyspira catarrhinii sp. nov., an anaerobic intestinal spirochaete isolated from vervet monkeys may have been misidentified as Brachyspira aalborgi in previous studies.</title>
        <authorList>
            <person name="Phillips N.D."/>
            <person name="La T."/>
            <person name="Hampson D.J."/>
        </authorList>
    </citation>
    <scope>NUCLEOTIDE SEQUENCE [LARGE SCALE GENOMIC DNA]</scope>
    <source>
        <strain evidence="2 3">Z12</strain>
    </source>
</reference>
<organism evidence="2 3">
    <name type="scientific">Brachyspira catarrhinii</name>
    <dbReference type="NCBI Taxonomy" id="2528966"/>
    <lineage>
        <taxon>Bacteria</taxon>
        <taxon>Pseudomonadati</taxon>
        <taxon>Spirochaetota</taxon>
        <taxon>Spirochaetia</taxon>
        <taxon>Brachyspirales</taxon>
        <taxon>Brachyspiraceae</taxon>
        <taxon>Brachyspira</taxon>
    </lineage>
</organism>
<feature type="coiled-coil region" evidence="1">
    <location>
        <begin position="249"/>
        <end position="377"/>
    </location>
</feature>
<dbReference type="Proteomes" id="UP000310168">
    <property type="component" value="Unassembled WGS sequence"/>
</dbReference>
<protein>
    <recommendedName>
        <fullName evidence="4">Viral A-type inclusion protein</fullName>
    </recommendedName>
</protein>